<dbReference type="AlphaFoldDB" id="A0A3M0GFL0"/>
<evidence type="ECO:0000256" key="1">
    <source>
        <dbReference type="SAM" id="Phobius"/>
    </source>
</evidence>
<gene>
    <name evidence="2" type="ORF">EAX61_02535</name>
</gene>
<keyword evidence="1" id="KW-0472">Membrane</keyword>
<name>A0A3M0GFL0_9FLAO</name>
<evidence type="ECO:0000313" key="3">
    <source>
        <dbReference type="Proteomes" id="UP000281985"/>
    </source>
</evidence>
<feature type="transmembrane region" description="Helical" evidence="1">
    <location>
        <begin position="57"/>
        <end position="78"/>
    </location>
</feature>
<dbReference type="RefSeq" id="WP_121916089.1">
    <property type="nucleotide sequence ID" value="NZ_REFV01000002.1"/>
</dbReference>
<accession>A0A3M0GFL0</accession>
<organism evidence="2 3">
    <name type="scientific">Dokdonia sinensis</name>
    <dbReference type="NCBI Taxonomy" id="2479847"/>
    <lineage>
        <taxon>Bacteria</taxon>
        <taxon>Pseudomonadati</taxon>
        <taxon>Bacteroidota</taxon>
        <taxon>Flavobacteriia</taxon>
        <taxon>Flavobacteriales</taxon>
        <taxon>Flavobacteriaceae</taxon>
        <taxon>Dokdonia</taxon>
    </lineage>
</organism>
<proteinExistence type="predicted"/>
<dbReference type="EMBL" id="REFV01000002">
    <property type="protein sequence ID" value="RMB63287.1"/>
    <property type="molecule type" value="Genomic_DNA"/>
</dbReference>
<keyword evidence="1" id="KW-0812">Transmembrane</keyword>
<reference evidence="2 3" key="1">
    <citation type="submission" date="2018-10" db="EMBL/GenBank/DDBJ databases">
        <title>Dokdonia luteus sp. nov., isolated from sea water.</title>
        <authorList>
            <person name="Zhou L.Y."/>
            <person name="Du Z.J."/>
        </authorList>
    </citation>
    <scope>NUCLEOTIDE SEQUENCE [LARGE SCALE GENOMIC DNA]</scope>
    <source>
        <strain evidence="2 3">SH27</strain>
    </source>
</reference>
<keyword evidence="1" id="KW-1133">Transmembrane helix</keyword>
<feature type="transmembrane region" description="Helical" evidence="1">
    <location>
        <begin position="30"/>
        <end position="51"/>
    </location>
</feature>
<comment type="caution">
    <text evidence="2">The sequence shown here is derived from an EMBL/GenBank/DDBJ whole genome shotgun (WGS) entry which is preliminary data.</text>
</comment>
<dbReference type="Proteomes" id="UP000281985">
    <property type="component" value="Unassembled WGS sequence"/>
</dbReference>
<sequence>MLQRIKIETFSQAYINAEKTASKSVDWSKVFYILQCVLLFAFPIGAIALSIANDYLFLNEILSGTFLLTLILIVKIAGGKS</sequence>
<keyword evidence="3" id="KW-1185">Reference proteome</keyword>
<evidence type="ECO:0000313" key="2">
    <source>
        <dbReference type="EMBL" id="RMB63287.1"/>
    </source>
</evidence>
<protein>
    <submittedName>
        <fullName evidence="2">Uncharacterized protein</fullName>
    </submittedName>
</protein>